<dbReference type="SUPFAM" id="SSF53756">
    <property type="entry name" value="UDP-Glycosyltransferase/glycogen phosphorylase"/>
    <property type="match status" value="1"/>
</dbReference>
<keyword evidence="2" id="KW-1185">Reference proteome</keyword>
<feature type="non-terminal residue" evidence="3">
    <location>
        <position position="189"/>
    </location>
</feature>
<evidence type="ECO:0000313" key="3">
    <source>
        <dbReference type="RefSeq" id="XP_065722045.2"/>
    </source>
</evidence>
<dbReference type="GO" id="GO:0008194">
    <property type="term" value="F:UDP-glycosyltransferase activity"/>
    <property type="evidence" value="ECO:0007669"/>
    <property type="project" value="InterPro"/>
</dbReference>
<feature type="chain" id="PRO_5046607072" evidence="1">
    <location>
        <begin position="28"/>
        <end position="189"/>
    </location>
</feature>
<dbReference type="Proteomes" id="UP001652628">
    <property type="component" value="Chromosome 3"/>
</dbReference>
<dbReference type="RefSeq" id="XP_065722045.2">
    <property type="nucleotide sequence ID" value="XM_065865973.2"/>
</dbReference>
<dbReference type="GeneID" id="108007789"/>
<proteinExistence type="predicted"/>
<accession>A0AB40DCR6</accession>
<feature type="signal peptide" evidence="1">
    <location>
        <begin position="1"/>
        <end position="27"/>
    </location>
</feature>
<reference evidence="3" key="1">
    <citation type="submission" date="2025-08" db="UniProtKB">
        <authorList>
            <consortium name="RefSeq"/>
        </authorList>
    </citation>
    <scope>IDENTIFICATION</scope>
</reference>
<name>A0AB40DCR6_DROSZ</name>
<evidence type="ECO:0000256" key="1">
    <source>
        <dbReference type="SAM" id="SignalP"/>
    </source>
</evidence>
<dbReference type="AlphaFoldDB" id="A0AB40DCR6"/>
<keyword evidence="1" id="KW-0732">Signal</keyword>
<evidence type="ECO:0000313" key="2">
    <source>
        <dbReference type="Proteomes" id="UP001652628"/>
    </source>
</evidence>
<organism evidence="2 3">
    <name type="scientific">Drosophila suzukii</name>
    <name type="common">Spotted-wing drosophila fruit fly</name>
    <dbReference type="NCBI Taxonomy" id="28584"/>
    <lineage>
        <taxon>Eukaryota</taxon>
        <taxon>Metazoa</taxon>
        <taxon>Ecdysozoa</taxon>
        <taxon>Arthropoda</taxon>
        <taxon>Hexapoda</taxon>
        <taxon>Insecta</taxon>
        <taxon>Pterygota</taxon>
        <taxon>Neoptera</taxon>
        <taxon>Endopterygota</taxon>
        <taxon>Diptera</taxon>
        <taxon>Brachycera</taxon>
        <taxon>Muscomorpha</taxon>
        <taxon>Ephydroidea</taxon>
        <taxon>Drosophilidae</taxon>
        <taxon>Drosophila</taxon>
        <taxon>Sophophora</taxon>
    </lineage>
</organism>
<sequence length="189" mass="21278">MRLGFSWLVVILYLLLQQDIHQDVAEAANILGIFSYHLSSHFLVLRSFSRALVERGHNVTLITPEGMPPDIDGVRHIRIPKLNKRVQEIIESDQFLDFFGNKWMESVLAVSMLFNMSHDILSDDAVQRMLRDGSEHFDLVMMEPSGLEALYGLVEYYNATLIGLSGGTVSWKTEALAGNPAPSIYEPIS</sequence>
<protein>
    <submittedName>
        <fullName evidence="3">UDP-glycosyltransferase UGT4</fullName>
    </submittedName>
</protein>
<gene>
    <name evidence="3" type="primary">LOC108007789</name>
</gene>
<dbReference type="Gene3D" id="3.40.50.2000">
    <property type="entry name" value="Glycogen Phosphorylase B"/>
    <property type="match status" value="1"/>
</dbReference>